<keyword evidence="6" id="KW-0963">Cytoplasm</keyword>
<dbReference type="EMBL" id="CP019646">
    <property type="protein sequence ID" value="AQQ71328.1"/>
    <property type="molecule type" value="Genomic_DNA"/>
</dbReference>
<dbReference type="Proteomes" id="UP000188181">
    <property type="component" value="Chromosome"/>
</dbReference>
<evidence type="ECO:0000256" key="4">
    <source>
        <dbReference type="ARBA" id="ARBA00022679"/>
    </source>
</evidence>
<dbReference type="RefSeq" id="WP_146683514.1">
    <property type="nucleotide sequence ID" value="NZ_CP019646.1"/>
</dbReference>
<dbReference type="GO" id="GO:0005737">
    <property type="term" value="C:cytoplasm"/>
    <property type="evidence" value="ECO:0007669"/>
    <property type="project" value="UniProtKB-SubCell"/>
</dbReference>
<keyword evidence="3 6" id="KW-0489">Methyltransferase</keyword>
<dbReference type="Gene3D" id="1.10.150.170">
    <property type="entry name" value="Putative methyltransferase TM0872, insert domain"/>
    <property type="match status" value="1"/>
</dbReference>
<evidence type="ECO:0000256" key="5">
    <source>
        <dbReference type="ARBA" id="ARBA00022691"/>
    </source>
</evidence>
<dbReference type="SUPFAM" id="SSF53335">
    <property type="entry name" value="S-adenosyl-L-methionine-dependent methyltransferases"/>
    <property type="match status" value="1"/>
</dbReference>
<comment type="subcellular location">
    <subcellularLocation>
        <location evidence="6">Cytoplasm</location>
    </subcellularLocation>
</comment>
<keyword evidence="4 6" id="KW-0808">Transferase</keyword>
<reference evidence="8" key="1">
    <citation type="submission" date="2017-02" db="EMBL/GenBank/DDBJ databases">
        <title>Comparative genomics and description of representatives of a novel lineage of planctomycetes thriving in anoxic sediments.</title>
        <authorList>
            <person name="Spring S."/>
            <person name="Bunk B."/>
            <person name="Sproer C."/>
        </authorList>
    </citation>
    <scope>NUCLEOTIDE SEQUENCE [LARGE SCALE GENOMIC DNA]</scope>
    <source>
        <strain evidence="8">SM-Chi-D1</strain>
    </source>
</reference>
<comment type="catalytic activity">
    <reaction evidence="6">
        <text>cytidine(1402) in 16S rRNA + S-adenosyl-L-methionine = N(4)-methylcytidine(1402) in 16S rRNA + S-adenosyl-L-homocysteine + H(+)</text>
        <dbReference type="Rhea" id="RHEA:42928"/>
        <dbReference type="Rhea" id="RHEA-COMP:10286"/>
        <dbReference type="Rhea" id="RHEA-COMP:10287"/>
        <dbReference type="ChEBI" id="CHEBI:15378"/>
        <dbReference type="ChEBI" id="CHEBI:57856"/>
        <dbReference type="ChEBI" id="CHEBI:59789"/>
        <dbReference type="ChEBI" id="CHEBI:74506"/>
        <dbReference type="ChEBI" id="CHEBI:82748"/>
        <dbReference type="EC" id="2.1.1.199"/>
    </reaction>
</comment>
<dbReference type="HAMAP" id="MF_01007">
    <property type="entry name" value="16SrRNA_methyltr_H"/>
    <property type="match status" value="1"/>
</dbReference>
<sequence length="300" mass="33550">MLSEEHIPVLAEPLIEKLILPADAVIVDCTLGHGGHSLLLGSRLGPNGRIIGLDVDPESIKKARDVLAGLECRVDIYRENFSRIDSVMELAGAESADLILADLGFCSAQLENTERGLSFEQNMPLDMRLDERLEVTAADILKSEDENVLADIIYRFGEERASRRIARLIVEQRKNKPITTTAELAAIVVRAKGLNRRWVKSRSKEIAQTFQALRIAVNHELDVLERLLENLPSRLKTGGYAAVITFHSLEARIVKQSFKQLEKAGVYEALTKKPITASQDECRRNPRSRSAQMRVVCKKM</sequence>
<evidence type="ECO:0000256" key="2">
    <source>
        <dbReference type="ARBA" id="ARBA00022552"/>
    </source>
</evidence>
<dbReference type="InterPro" id="IPR002903">
    <property type="entry name" value="RsmH"/>
</dbReference>
<dbReference type="PIRSF" id="PIRSF004486">
    <property type="entry name" value="MraW"/>
    <property type="match status" value="1"/>
</dbReference>
<dbReference type="PANTHER" id="PTHR11265">
    <property type="entry name" value="S-ADENOSYL-METHYLTRANSFERASE MRAW"/>
    <property type="match status" value="1"/>
</dbReference>
<dbReference type="Pfam" id="PF01795">
    <property type="entry name" value="Methyltransf_5"/>
    <property type="match status" value="1"/>
</dbReference>
<proteinExistence type="inferred from homology"/>
<gene>
    <name evidence="6 7" type="primary">rsmH</name>
    <name evidence="7" type="ORF">SMSP2_01699</name>
</gene>
<comment type="function">
    <text evidence="6">Specifically methylates the N4 position of cytidine in position 1402 (C1402) of 16S rRNA.</text>
</comment>
<feature type="binding site" evidence="6">
    <location>
        <position position="102"/>
    </location>
    <ligand>
        <name>S-adenosyl-L-methionine</name>
        <dbReference type="ChEBI" id="CHEBI:59789"/>
    </ligand>
</feature>
<evidence type="ECO:0000313" key="7">
    <source>
        <dbReference type="EMBL" id="AQQ71328.1"/>
    </source>
</evidence>
<dbReference type="Gene3D" id="3.40.50.150">
    <property type="entry name" value="Vaccinia Virus protein VP39"/>
    <property type="match status" value="1"/>
</dbReference>
<protein>
    <recommendedName>
        <fullName evidence="6">Ribosomal RNA small subunit methyltransferase H</fullName>
        <ecNumber evidence="6">2.1.1.199</ecNumber>
    </recommendedName>
    <alternativeName>
        <fullName evidence="6">16S rRNA m(4)C1402 methyltransferase</fullName>
    </alternativeName>
    <alternativeName>
        <fullName evidence="6">rRNA (cytosine-N(4)-)-methyltransferase RsmH</fullName>
    </alternativeName>
</protein>
<evidence type="ECO:0000256" key="3">
    <source>
        <dbReference type="ARBA" id="ARBA00022603"/>
    </source>
</evidence>
<dbReference type="AlphaFoldDB" id="A0A1Q2MFJ9"/>
<evidence type="ECO:0000313" key="8">
    <source>
        <dbReference type="Proteomes" id="UP000188181"/>
    </source>
</evidence>
<accession>A0A1Q2MFJ9</accession>
<keyword evidence="5 6" id="KW-0949">S-adenosyl-L-methionine</keyword>
<dbReference type="GO" id="GO:0070475">
    <property type="term" value="P:rRNA base methylation"/>
    <property type="evidence" value="ECO:0007669"/>
    <property type="project" value="UniProtKB-UniRule"/>
</dbReference>
<name>A0A1Q2MFJ9_9BACT</name>
<evidence type="ECO:0000256" key="1">
    <source>
        <dbReference type="ARBA" id="ARBA00010396"/>
    </source>
</evidence>
<dbReference type="STRING" id="1851148.SMSP2_01699"/>
<evidence type="ECO:0000256" key="6">
    <source>
        <dbReference type="HAMAP-Rule" id="MF_01007"/>
    </source>
</evidence>
<feature type="binding site" evidence="6">
    <location>
        <position position="81"/>
    </location>
    <ligand>
        <name>S-adenosyl-L-methionine</name>
        <dbReference type="ChEBI" id="CHEBI:59789"/>
    </ligand>
</feature>
<dbReference type="OrthoDB" id="9806637at2"/>
<dbReference type="KEGG" id="pbas:SMSP2_01699"/>
<dbReference type="CDD" id="cd02440">
    <property type="entry name" value="AdoMet_MTases"/>
    <property type="match status" value="1"/>
</dbReference>
<dbReference type="InterPro" id="IPR023397">
    <property type="entry name" value="SAM-dep_MeTrfase_MraW_recog"/>
</dbReference>
<dbReference type="SUPFAM" id="SSF81799">
    <property type="entry name" value="Putative methyltransferase TM0872, insert domain"/>
    <property type="match status" value="1"/>
</dbReference>
<dbReference type="PANTHER" id="PTHR11265:SF0">
    <property type="entry name" value="12S RRNA N4-METHYLCYTIDINE METHYLTRANSFERASE"/>
    <property type="match status" value="1"/>
</dbReference>
<keyword evidence="2 6" id="KW-0698">rRNA processing</keyword>
<dbReference type="InterPro" id="IPR029063">
    <property type="entry name" value="SAM-dependent_MTases_sf"/>
</dbReference>
<keyword evidence="8" id="KW-1185">Reference proteome</keyword>
<dbReference type="EC" id="2.1.1.199" evidence="6"/>
<feature type="binding site" evidence="6">
    <location>
        <begin position="34"/>
        <end position="36"/>
    </location>
    <ligand>
        <name>S-adenosyl-L-methionine</name>
        <dbReference type="ChEBI" id="CHEBI:59789"/>
    </ligand>
</feature>
<feature type="binding site" evidence="6">
    <location>
        <position position="54"/>
    </location>
    <ligand>
        <name>S-adenosyl-L-methionine</name>
        <dbReference type="ChEBI" id="CHEBI:59789"/>
    </ligand>
</feature>
<organism evidence="7 8">
    <name type="scientific">Limihaloglobus sulfuriphilus</name>
    <dbReference type="NCBI Taxonomy" id="1851148"/>
    <lineage>
        <taxon>Bacteria</taxon>
        <taxon>Pseudomonadati</taxon>
        <taxon>Planctomycetota</taxon>
        <taxon>Phycisphaerae</taxon>
        <taxon>Sedimentisphaerales</taxon>
        <taxon>Sedimentisphaeraceae</taxon>
        <taxon>Limihaloglobus</taxon>
    </lineage>
</organism>
<feature type="binding site" evidence="6">
    <location>
        <position position="109"/>
    </location>
    <ligand>
        <name>S-adenosyl-L-methionine</name>
        <dbReference type="ChEBI" id="CHEBI:59789"/>
    </ligand>
</feature>
<dbReference type="GO" id="GO:0071424">
    <property type="term" value="F:rRNA (cytosine-N4-)-methyltransferase activity"/>
    <property type="evidence" value="ECO:0007669"/>
    <property type="project" value="UniProtKB-UniRule"/>
</dbReference>
<dbReference type="NCBIfam" id="TIGR00006">
    <property type="entry name" value="16S rRNA (cytosine(1402)-N(4))-methyltransferase RsmH"/>
    <property type="match status" value="1"/>
</dbReference>
<comment type="similarity">
    <text evidence="1 6">Belongs to the methyltransferase superfamily. RsmH family.</text>
</comment>